<protein>
    <submittedName>
        <fullName evidence="2">Cupin-like domain-containing protein</fullName>
    </submittedName>
</protein>
<organism evidence="2 3">
    <name type="scientific">Duganella radicis</name>
    <dbReference type="NCBI Taxonomy" id="551988"/>
    <lineage>
        <taxon>Bacteria</taxon>
        <taxon>Pseudomonadati</taxon>
        <taxon>Pseudomonadota</taxon>
        <taxon>Betaproteobacteria</taxon>
        <taxon>Burkholderiales</taxon>
        <taxon>Oxalobacteraceae</taxon>
        <taxon>Telluria group</taxon>
        <taxon>Duganella</taxon>
    </lineage>
</organism>
<evidence type="ECO:0000313" key="3">
    <source>
        <dbReference type="Proteomes" id="UP000475582"/>
    </source>
</evidence>
<dbReference type="InterPro" id="IPR041667">
    <property type="entry name" value="Cupin_8"/>
</dbReference>
<keyword evidence="3" id="KW-1185">Reference proteome</keyword>
<evidence type="ECO:0000313" key="2">
    <source>
        <dbReference type="EMBL" id="MTV41636.1"/>
    </source>
</evidence>
<dbReference type="OrthoDB" id="479699at2"/>
<dbReference type="InterPro" id="IPR003347">
    <property type="entry name" value="JmjC_dom"/>
</dbReference>
<gene>
    <name evidence="2" type="ORF">GM676_29205</name>
</gene>
<evidence type="ECO:0000259" key="1">
    <source>
        <dbReference type="PROSITE" id="PS51184"/>
    </source>
</evidence>
<dbReference type="PANTHER" id="PTHR12461:SF105">
    <property type="entry name" value="HYPOXIA-INDUCIBLE FACTOR 1-ALPHA INHIBITOR"/>
    <property type="match status" value="1"/>
</dbReference>
<name>A0A6L6PR85_9BURK</name>
<accession>A0A6L6PR85</accession>
<reference evidence="2 3" key="1">
    <citation type="submission" date="2019-11" db="EMBL/GenBank/DDBJ databases">
        <title>Type strains purchased from KCTC, JCM and DSMZ.</title>
        <authorList>
            <person name="Lu H."/>
        </authorList>
    </citation>
    <scope>NUCLEOTIDE SEQUENCE [LARGE SCALE GENOMIC DNA]</scope>
    <source>
        <strain evidence="2 3">KCTC 22382</strain>
    </source>
</reference>
<dbReference type="EMBL" id="WNKY01000063">
    <property type="protein sequence ID" value="MTV41636.1"/>
    <property type="molecule type" value="Genomic_DNA"/>
</dbReference>
<proteinExistence type="predicted"/>
<comment type="caution">
    <text evidence="2">The sequence shown here is derived from an EMBL/GenBank/DDBJ whole genome shotgun (WGS) entry which is preliminary data.</text>
</comment>
<feature type="domain" description="JmjC" evidence="1">
    <location>
        <begin position="123"/>
        <end position="280"/>
    </location>
</feature>
<dbReference type="AlphaFoldDB" id="A0A6L6PR85"/>
<dbReference type="PANTHER" id="PTHR12461">
    <property type="entry name" value="HYPOXIA-INDUCIBLE FACTOR 1 ALPHA INHIBITOR-RELATED"/>
    <property type="match status" value="1"/>
</dbReference>
<dbReference type="SMART" id="SM00558">
    <property type="entry name" value="JmjC"/>
    <property type="match status" value="1"/>
</dbReference>
<dbReference type="RefSeq" id="WP_155467983.1">
    <property type="nucleotide sequence ID" value="NZ_WNKY01000063.1"/>
</dbReference>
<dbReference type="Gene3D" id="2.60.120.10">
    <property type="entry name" value="Jelly Rolls"/>
    <property type="match status" value="1"/>
</dbReference>
<dbReference type="Proteomes" id="UP000475582">
    <property type="component" value="Unassembled WGS sequence"/>
</dbReference>
<dbReference type="Pfam" id="PF13621">
    <property type="entry name" value="Cupin_8"/>
    <property type="match status" value="1"/>
</dbReference>
<sequence>MSARFTAIAEIDCARSAQLRGDDRQPLPDEVLCSPEPLVLRGLVAHWPLVRAGRQSARAADAYLRRFYRDATVLASHRPPGSDGRIFYNDDLSGLNFHSQMVRFDQVLDALAAHLDAPAPPTLYVGSTTIDTCLPGLRAENDLNLGARDPLASLWIGNRTRVPAHYDLPDNLACVAAGRRRFTLFPPEQLKNLYVGPLDFTPAGQSVSMVDLHQPDLERYPLFAEALAQARSAELEAGDALFIPSMWWHHVEGLEPFNLLINYWWRQSPAWMDTPYNALLLGLMTMRDLPPAQRAAWREIFRHYVFDSDGSEAAHLPPAARGPLAPLDETGARMLRAQLLNRLNR</sequence>
<dbReference type="PROSITE" id="PS51184">
    <property type="entry name" value="JMJC"/>
    <property type="match status" value="1"/>
</dbReference>
<dbReference type="SUPFAM" id="SSF51197">
    <property type="entry name" value="Clavaminate synthase-like"/>
    <property type="match status" value="1"/>
</dbReference>
<dbReference type="InterPro" id="IPR014710">
    <property type="entry name" value="RmlC-like_jellyroll"/>
</dbReference>